<organism evidence="3 4">
    <name type="scientific">Chloropicon primus</name>
    <dbReference type="NCBI Taxonomy" id="1764295"/>
    <lineage>
        <taxon>Eukaryota</taxon>
        <taxon>Viridiplantae</taxon>
        <taxon>Chlorophyta</taxon>
        <taxon>Chloropicophyceae</taxon>
        <taxon>Chloropicales</taxon>
        <taxon>Chloropicaceae</taxon>
        <taxon>Chloropicon</taxon>
    </lineage>
</organism>
<gene>
    <name evidence="3" type="ORF">A3770_07p48510</name>
</gene>
<proteinExistence type="predicted"/>
<evidence type="ECO:0000313" key="3">
    <source>
        <dbReference type="EMBL" id="QDZ22333.1"/>
    </source>
</evidence>
<evidence type="ECO:0000256" key="1">
    <source>
        <dbReference type="SAM" id="MobiDB-lite"/>
    </source>
</evidence>
<dbReference type="AlphaFoldDB" id="A0A5B8MPC0"/>
<accession>A0A5B8MPC0</accession>
<evidence type="ECO:0000256" key="2">
    <source>
        <dbReference type="SAM" id="SignalP"/>
    </source>
</evidence>
<dbReference type="EMBL" id="CP031040">
    <property type="protein sequence ID" value="QDZ22333.1"/>
    <property type="molecule type" value="Genomic_DNA"/>
</dbReference>
<evidence type="ECO:0000313" key="4">
    <source>
        <dbReference type="Proteomes" id="UP000316726"/>
    </source>
</evidence>
<feature type="signal peptide" evidence="2">
    <location>
        <begin position="1"/>
        <end position="34"/>
    </location>
</feature>
<feature type="region of interest" description="Disordered" evidence="1">
    <location>
        <begin position="184"/>
        <end position="206"/>
    </location>
</feature>
<protein>
    <submittedName>
        <fullName evidence="3">Uncharacterized protein</fullName>
    </submittedName>
</protein>
<feature type="chain" id="PRO_5023062136" evidence="2">
    <location>
        <begin position="35"/>
        <end position="1155"/>
    </location>
</feature>
<name>A0A5B8MPC0_9CHLO</name>
<keyword evidence="2" id="KW-0732">Signal</keyword>
<feature type="region of interest" description="Disordered" evidence="1">
    <location>
        <begin position="117"/>
        <end position="140"/>
    </location>
</feature>
<keyword evidence="4" id="KW-1185">Reference proteome</keyword>
<dbReference type="Proteomes" id="UP000316726">
    <property type="component" value="Chromosome 7"/>
</dbReference>
<reference evidence="3 4" key="1">
    <citation type="submission" date="2018-07" db="EMBL/GenBank/DDBJ databases">
        <title>The complete nuclear genome of the prasinophyte Chloropicon primus (CCMP1205).</title>
        <authorList>
            <person name="Pombert J.-F."/>
            <person name="Otis C."/>
            <person name="Turmel M."/>
            <person name="Lemieux C."/>
        </authorList>
    </citation>
    <scope>NUCLEOTIDE SEQUENCE [LARGE SCALE GENOMIC DNA]</scope>
    <source>
        <strain evidence="3 4">CCMP1205</strain>
    </source>
</reference>
<sequence>MTPAAKRSVMGSLRGPLVLLVVLLATAVATLSSAERLVALNQVDAFAPERQSSRSLLGASATAMSMDMSTIKSRGGTVNFGTSASSYAEKDGEMAVADAMSDSVVIKDTVDTLEGTSIKSKSEDEATVTSEKGKATTKSKAKTDGIGSIIATEAQSSARSNDREGVVEITGNAAAISDEKVGTDKSKTKITGHGSIATGSSPDHEDAAASDASITFMTKAKAKNTVGDEPTFSQQRSRADATLQVFDDVAEDQSRASSTADIDFGSESLAPTAKVVKTDAHAELDTYAFADSEETGEEAEAKAGSGLLYAEGVRNAPELAMSAARLGAFSSADATLSDANVANSGAGVTALASSTNDMMVSFGGMGRSFAGSKQGEDGLSDYVGGGITEFSGGADTSGYGPFINAVEVGASGGSTSVAASSALPNSLDARSSGLNDGGAFVDIESWGPSTSSDAMISGSATGLGYAVGAGAGSTGMQEVDAYVSAANGDGEFRLSPGPSAINAGISYGSRSDSAGMFGQAGSSAGVRANTYANGYGESFSVAKPQAMQTASGKVLAISSAGDLEDVTVGQNFGKTEITGAISAENEVPIFAERGPMRYSAETRLGLEADAGSGYNADGDLAIGGSYNSDGFVFADADSAYSSVDGNIDSQTGVETVAVGFDAFDIPEYYGKSKFFTGDFAGANARGMQKSKFEALAEGPVRASVEAGSDAESSIVLSRPVMVAADSGSYADIAVDGPYVVGTTKSILDSMVMAGSSSNNIGLIPNRDWKYTAVFNSGNGVGRHTARAEADTENAYGFSGSSSRVRSGGATSSGTGSMFAESSTGFGGFSEVDTTGEVTSADTSIVSGTMVMGDSANSVPHAGFYNQIEQVSLENNVEGYDSYSSIDAGVSAEGAATPYWAVGDGSTDANAGFYSTEPGHVGHMAISDTTSGVLHPGDMTESVWITNDGVLMAGVAGTLGGEYAFRIGDGILGATADGNDDSLDLSLRAMGLGIAVGGAGAFAVEGHEVAGAGAVGRGVGGAIADVRSEVEPYKGYDGEVYVATNTVQDTGSLKFVSNEMVLDAGATAKAMGSGTADAKEREISRPGFNGIEGKLDITAGADVMVAAEAGTQWDATSWNAFNRVDGFGEAGLMLGTGGERTAVNRERIHSSGTDSE</sequence>